<dbReference type="KEGG" id="cag:Cagg_0867"/>
<dbReference type="HOGENOM" id="CLU_065962_0_0_0"/>
<dbReference type="Gene3D" id="3.90.550.10">
    <property type="entry name" value="Spore Coat Polysaccharide Biosynthesis Protein SpsA, Chain A"/>
    <property type="match status" value="1"/>
</dbReference>
<feature type="domain" description="Glycosyltransferase 2-like" evidence="1">
    <location>
        <begin position="5"/>
        <end position="124"/>
    </location>
</feature>
<reference evidence="2" key="1">
    <citation type="submission" date="2008-12" db="EMBL/GenBank/DDBJ databases">
        <title>Complete sequence of Chloroflexus aggregans DSM 9485.</title>
        <authorList>
            <consortium name="US DOE Joint Genome Institute"/>
            <person name="Lucas S."/>
            <person name="Copeland A."/>
            <person name="Lapidus A."/>
            <person name="Glavina del Rio T."/>
            <person name="Dalin E."/>
            <person name="Tice H."/>
            <person name="Pitluck S."/>
            <person name="Foster B."/>
            <person name="Larimer F."/>
            <person name="Land M."/>
            <person name="Hauser L."/>
            <person name="Kyrpides N."/>
            <person name="Mikhailova N."/>
            <person name="Bryant D."/>
            <person name="Richardson P."/>
        </authorList>
    </citation>
    <scope>NUCLEOTIDE SEQUENCE</scope>
    <source>
        <strain evidence="2">DSM 9485</strain>
    </source>
</reference>
<keyword evidence="3" id="KW-1185">Reference proteome</keyword>
<gene>
    <name evidence="2" type="ordered locus">Cagg_0867</name>
</gene>
<dbReference type="GO" id="GO:0016740">
    <property type="term" value="F:transferase activity"/>
    <property type="evidence" value="ECO:0007669"/>
    <property type="project" value="UniProtKB-KW"/>
</dbReference>
<evidence type="ECO:0000313" key="2">
    <source>
        <dbReference type="EMBL" id="ACL23786.1"/>
    </source>
</evidence>
<keyword evidence="2" id="KW-0808">Transferase</keyword>
<dbReference type="STRING" id="326427.Cagg_0867"/>
<evidence type="ECO:0000313" key="3">
    <source>
        <dbReference type="Proteomes" id="UP000002508"/>
    </source>
</evidence>
<protein>
    <submittedName>
        <fullName evidence="2">Glycosyl transferase family 2</fullName>
    </submittedName>
</protein>
<dbReference type="OrthoDB" id="9815923at2"/>
<accession>B8G5S5</accession>
<dbReference type="CAZy" id="GT2">
    <property type="family name" value="Glycosyltransferase Family 2"/>
</dbReference>
<proteinExistence type="predicted"/>
<evidence type="ECO:0000259" key="1">
    <source>
        <dbReference type="Pfam" id="PF00535"/>
    </source>
</evidence>
<dbReference type="PANTHER" id="PTHR43630:SF2">
    <property type="entry name" value="GLYCOSYLTRANSFERASE"/>
    <property type="match status" value="1"/>
</dbReference>
<dbReference type="InterPro" id="IPR029044">
    <property type="entry name" value="Nucleotide-diphossugar_trans"/>
</dbReference>
<dbReference type="SUPFAM" id="SSF53448">
    <property type="entry name" value="Nucleotide-diphospho-sugar transferases"/>
    <property type="match status" value="1"/>
</dbReference>
<organism evidence="2 3">
    <name type="scientific">Chloroflexus aggregans (strain MD-66 / DSM 9485)</name>
    <dbReference type="NCBI Taxonomy" id="326427"/>
    <lineage>
        <taxon>Bacteria</taxon>
        <taxon>Bacillati</taxon>
        <taxon>Chloroflexota</taxon>
        <taxon>Chloroflexia</taxon>
        <taxon>Chloroflexales</taxon>
        <taxon>Chloroflexineae</taxon>
        <taxon>Chloroflexaceae</taxon>
        <taxon>Chloroflexus</taxon>
    </lineage>
</organism>
<dbReference type="eggNOG" id="COG0463">
    <property type="taxonomic scope" value="Bacteria"/>
</dbReference>
<dbReference type="AlphaFoldDB" id="B8G5S5"/>
<name>B8G5S5_CHLAD</name>
<dbReference type="EMBL" id="CP001337">
    <property type="protein sequence ID" value="ACL23786.1"/>
    <property type="molecule type" value="Genomic_DNA"/>
</dbReference>
<dbReference type="Pfam" id="PF00535">
    <property type="entry name" value="Glycos_transf_2"/>
    <property type="match status" value="1"/>
</dbReference>
<dbReference type="RefSeq" id="WP_012616152.1">
    <property type="nucleotide sequence ID" value="NC_011831.1"/>
</dbReference>
<dbReference type="InterPro" id="IPR001173">
    <property type="entry name" value="Glyco_trans_2-like"/>
</dbReference>
<dbReference type="PANTHER" id="PTHR43630">
    <property type="entry name" value="POLY-BETA-1,6-N-ACETYL-D-GLUCOSAMINE SYNTHASE"/>
    <property type="match status" value="1"/>
</dbReference>
<sequence length="272" mass="31497">MMRLSIAIIARDEAAHIAGCLRSIAGLSDDVVVIVDAQTRDETAAIAASHGAQVWIEPWRGFSAQRNLALQRCRGEWVLFIDADERLTPQLFIELATLVYRNPPDPIAGYRIPRYNLFFGRRLRGGGWYPDYQLRLLRRDAARYDERVSVHEVATLSGAVAELHGHLLHLNIERLDELWQKQARYAWAEATMLYRNGRRMRLRNLIGAPAREFIRRYLQLGGWRDGWLGLFLCATLAWYEVVKFCMLRGLQESDTAITTQMTRMRCKYARFR</sequence>
<dbReference type="CDD" id="cd02511">
    <property type="entry name" value="Beta4Glucosyltransferase"/>
    <property type="match status" value="1"/>
</dbReference>
<dbReference type="Proteomes" id="UP000002508">
    <property type="component" value="Chromosome"/>
</dbReference>